<dbReference type="PANTHER" id="PTHR10366">
    <property type="entry name" value="NAD DEPENDENT EPIMERASE/DEHYDRATASE"/>
    <property type="match status" value="1"/>
</dbReference>
<dbReference type="InterPro" id="IPR036291">
    <property type="entry name" value="NAD(P)-bd_dom_sf"/>
</dbReference>
<evidence type="ECO:0000313" key="4">
    <source>
        <dbReference type="EMBL" id="TCK21529.1"/>
    </source>
</evidence>
<dbReference type="GO" id="GO:0016616">
    <property type="term" value="F:oxidoreductase activity, acting on the CH-OH group of donors, NAD or NADP as acceptor"/>
    <property type="evidence" value="ECO:0007669"/>
    <property type="project" value="TreeGrafter"/>
</dbReference>
<sequence length="331" mass="35135">MTVLVTGGTGFVASWCVRALLERGETVRTTVRDLGREPRVRAAVGEPGDRLEVVAAELLADDGWAEAMKGCTRVLHVASPMAAGDPADPEELIAPAREGAVRVLRAAADAGVPRVVMTSSCAAATPPPGTEGDVDERLWTDPEQAGLDTYRRSKVLAERAAWDAAAGFGGTTLTTVLPGAVFGPILSPDGRGSVEVIGRLLRGMPGAPRIGLNVVDVRDVADLHVRAAFAPEAAGQRYIAVGGFLWMSEVAAELRERLGGQARRVPRRTLPDVALRVLARFRPELGGIVPMLGRRYGYDTTKARTELGWSPRPARTTVVDCARSLIDHGVV</sequence>
<keyword evidence="5" id="KW-1185">Reference proteome</keyword>
<dbReference type="PANTHER" id="PTHR10366:SF564">
    <property type="entry name" value="STEROL-4-ALPHA-CARBOXYLATE 3-DEHYDROGENASE, DECARBOXYLATING"/>
    <property type="match status" value="1"/>
</dbReference>
<dbReference type="Pfam" id="PF01370">
    <property type="entry name" value="Epimerase"/>
    <property type="match status" value="1"/>
</dbReference>
<evidence type="ECO:0000313" key="5">
    <source>
        <dbReference type="Proteomes" id="UP000295560"/>
    </source>
</evidence>
<dbReference type="FunFam" id="3.40.50.720:FF:000336">
    <property type="entry name" value="Aldehyde reductase"/>
    <property type="match status" value="1"/>
</dbReference>
<name>A0A4R1HP76_PSEEN</name>
<evidence type="ECO:0000256" key="2">
    <source>
        <dbReference type="ARBA" id="ARBA00023445"/>
    </source>
</evidence>
<dbReference type="Proteomes" id="UP000295560">
    <property type="component" value="Unassembled WGS sequence"/>
</dbReference>
<dbReference type="Gene3D" id="3.40.50.720">
    <property type="entry name" value="NAD(P)-binding Rossmann-like Domain"/>
    <property type="match status" value="1"/>
</dbReference>
<organism evidence="4 5">
    <name type="scientific">Pseudonocardia endophytica</name>
    <dbReference type="NCBI Taxonomy" id="401976"/>
    <lineage>
        <taxon>Bacteria</taxon>
        <taxon>Bacillati</taxon>
        <taxon>Actinomycetota</taxon>
        <taxon>Actinomycetes</taxon>
        <taxon>Pseudonocardiales</taxon>
        <taxon>Pseudonocardiaceae</taxon>
        <taxon>Pseudonocardia</taxon>
    </lineage>
</organism>
<reference evidence="4 5" key="1">
    <citation type="submission" date="2019-03" db="EMBL/GenBank/DDBJ databases">
        <title>Sequencing the genomes of 1000 actinobacteria strains.</title>
        <authorList>
            <person name="Klenk H.-P."/>
        </authorList>
    </citation>
    <scope>NUCLEOTIDE SEQUENCE [LARGE SCALE GENOMIC DNA]</scope>
    <source>
        <strain evidence="4 5">DSM 44969</strain>
    </source>
</reference>
<dbReference type="OrthoDB" id="9778052at2"/>
<comment type="similarity">
    <text evidence="2">Belongs to the NAD(P)-dependent epimerase/dehydratase family. Dihydroflavonol-4-reductase subfamily.</text>
</comment>
<gene>
    <name evidence="4" type="ORF">EV378_5517</name>
</gene>
<dbReference type="RefSeq" id="WP_132430271.1">
    <property type="nucleotide sequence ID" value="NZ_SMFZ01000002.1"/>
</dbReference>
<accession>A0A4R1HP76</accession>
<keyword evidence="1" id="KW-0560">Oxidoreductase</keyword>
<dbReference type="InterPro" id="IPR050425">
    <property type="entry name" value="NAD(P)_dehydrat-like"/>
</dbReference>
<evidence type="ECO:0000259" key="3">
    <source>
        <dbReference type="Pfam" id="PF01370"/>
    </source>
</evidence>
<comment type="caution">
    <text evidence="4">The sequence shown here is derived from an EMBL/GenBank/DDBJ whole genome shotgun (WGS) entry which is preliminary data.</text>
</comment>
<feature type="domain" description="NAD-dependent epimerase/dehydratase" evidence="3">
    <location>
        <begin position="3"/>
        <end position="235"/>
    </location>
</feature>
<protein>
    <submittedName>
        <fullName evidence="4">Nucleoside-diphosphate-sugar epimerase</fullName>
    </submittedName>
</protein>
<evidence type="ECO:0000256" key="1">
    <source>
        <dbReference type="ARBA" id="ARBA00023002"/>
    </source>
</evidence>
<dbReference type="SUPFAM" id="SSF51735">
    <property type="entry name" value="NAD(P)-binding Rossmann-fold domains"/>
    <property type="match status" value="1"/>
</dbReference>
<proteinExistence type="inferred from homology"/>
<dbReference type="AlphaFoldDB" id="A0A4R1HP76"/>
<dbReference type="EMBL" id="SMFZ01000002">
    <property type="protein sequence ID" value="TCK21529.1"/>
    <property type="molecule type" value="Genomic_DNA"/>
</dbReference>
<dbReference type="InterPro" id="IPR001509">
    <property type="entry name" value="Epimerase_deHydtase"/>
</dbReference>